<dbReference type="PATRIC" id="fig|1391653.3.peg.1720"/>
<proteinExistence type="predicted"/>
<sequence>MVTAMSLRIKRAYEDPSPSDGYRVLVDRVWPRGKTKESVAIDVWMRDVAPSTELRKWFGHDPNRWADFRTRYLEELRHEPARALVAELADRASRGTLTLVYGAKDEEHNQAVVIAEAIHRHMAAPSHEPAQHP</sequence>
<keyword evidence="1" id="KW-0808">Transferase</keyword>
<gene>
    <name evidence="1" type="ORF">AKJ08_1639</name>
</gene>
<dbReference type="GO" id="GO:0008168">
    <property type="term" value="F:methyltransferase activity"/>
    <property type="evidence" value="ECO:0007669"/>
    <property type="project" value="UniProtKB-KW"/>
</dbReference>
<evidence type="ECO:0000313" key="2">
    <source>
        <dbReference type="Proteomes" id="UP000055590"/>
    </source>
</evidence>
<organism evidence="1 2">
    <name type="scientific">Vulgatibacter incomptus</name>
    <dbReference type="NCBI Taxonomy" id="1391653"/>
    <lineage>
        <taxon>Bacteria</taxon>
        <taxon>Pseudomonadati</taxon>
        <taxon>Myxococcota</taxon>
        <taxon>Myxococcia</taxon>
        <taxon>Myxococcales</taxon>
        <taxon>Cystobacterineae</taxon>
        <taxon>Vulgatibacteraceae</taxon>
        <taxon>Vulgatibacter</taxon>
    </lineage>
</organism>
<accession>A0A0K1PCM6</accession>
<dbReference type="PANTHER" id="PTHR36849:SF1">
    <property type="entry name" value="CYTOPLASMIC PROTEIN"/>
    <property type="match status" value="1"/>
</dbReference>
<keyword evidence="2" id="KW-1185">Reference proteome</keyword>
<dbReference type="STRING" id="1391653.AKJ08_1639"/>
<reference evidence="1 2" key="1">
    <citation type="submission" date="2015-08" db="EMBL/GenBank/DDBJ databases">
        <authorList>
            <person name="Babu N.S."/>
            <person name="Beckwith C.J."/>
            <person name="Beseler K.G."/>
            <person name="Brison A."/>
            <person name="Carone J.V."/>
            <person name="Caskin T.P."/>
            <person name="Diamond M."/>
            <person name="Durham M.E."/>
            <person name="Foxe J.M."/>
            <person name="Go M."/>
            <person name="Henderson B.A."/>
            <person name="Jones I.B."/>
            <person name="McGettigan J.A."/>
            <person name="Micheletti S.J."/>
            <person name="Nasrallah M.E."/>
            <person name="Ortiz D."/>
            <person name="Piller C.R."/>
            <person name="Privatt S.R."/>
            <person name="Schneider S.L."/>
            <person name="Sharp S."/>
            <person name="Smith T.C."/>
            <person name="Stanton J.D."/>
            <person name="Ullery H.E."/>
            <person name="Wilson R.J."/>
            <person name="Serrano M.G."/>
            <person name="Buck G."/>
            <person name="Lee V."/>
            <person name="Wang Y."/>
            <person name="Carvalho R."/>
            <person name="Voegtly L."/>
            <person name="Shi R."/>
            <person name="Duckworth R."/>
            <person name="Johnson A."/>
            <person name="Loviza R."/>
            <person name="Walstead R."/>
            <person name="Shah Z."/>
            <person name="Kiflezghi M."/>
            <person name="Wade K."/>
            <person name="Ball S.L."/>
            <person name="Bradley K.W."/>
            <person name="Asai D.J."/>
            <person name="Bowman C.A."/>
            <person name="Russell D.A."/>
            <person name="Pope W.H."/>
            <person name="Jacobs-Sera D."/>
            <person name="Hendrix R.W."/>
            <person name="Hatfull G.F."/>
        </authorList>
    </citation>
    <scope>NUCLEOTIDE SEQUENCE [LARGE SCALE GENOMIC DNA]</scope>
    <source>
        <strain evidence="1 2">DSM 27710</strain>
    </source>
</reference>
<dbReference type="KEGG" id="vin:AKJ08_1639"/>
<dbReference type="EMBL" id="CP012332">
    <property type="protein sequence ID" value="AKU91252.1"/>
    <property type="molecule type" value="Genomic_DNA"/>
</dbReference>
<dbReference type="GO" id="GO:0032259">
    <property type="term" value="P:methylation"/>
    <property type="evidence" value="ECO:0007669"/>
    <property type="project" value="UniProtKB-KW"/>
</dbReference>
<dbReference type="PANTHER" id="PTHR36849">
    <property type="entry name" value="CYTOPLASMIC PROTEIN-RELATED"/>
    <property type="match status" value="1"/>
</dbReference>
<dbReference type="InterPro" id="IPR052552">
    <property type="entry name" value="YeaO-like"/>
</dbReference>
<dbReference type="Pfam" id="PF22752">
    <property type="entry name" value="DUF488-N3i"/>
    <property type="match status" value="1"/>
</dbReference>
<dbReference type="Proteomes" id="UP000055590">
    <property type="component" value="Chromosome"/>
</dbReference>
<keyword evidence="1" id="KW-0489">Methyltransferase</keyword>
<evidence type="ECO:0000313" key="1">
    <source>
        <dbReference type="EMBL" id="AKU91252.1"/>
    </source>
</evidence>
<dbReference type="AlphaFoldDB" id="A0A0K1PCM6"/>
<name>A0A0K1PCM6_9BACT</name>
<protein>
    <submittedName>
        <fullName evidence="1">Putative uroporphyrin-III c-methyltransferase</fullName>
    </submittedName>
</protein>